<dbReference type="SMART" id="SM00507">
    <property type="entry name" value="HNHc"/>
    <property type="match status" value="1"/>
</dbReference>
<evidence type="ECO:0000259" key="2">
    <source>
        <dbReference type="PROSITE" id="PS50878"/>
    </source>
</evidence>
<dbReference type="InterPro" id="IPR002711">
    <property type="entry name" value="HNH"/>
</dbReference>
<dbReference type="Pfam" id="PF08388">
    <property type="entry name" value="GIIM"/>
    <property type="match status" value="1"/>
</dbReference>
<keyword evidence="3" id="KW-0808">Transferase</keyword>
<dbReference type="NCBIfam" id="TIGR04416">
    <property type="entry name" value="group_II_RT_mat"/>
    <property type="match status" value="1"/>
</dbReference>
<protein>
    <submittedName>
        <fullName evidence="3">Group II intron reverse transcriptase/maturase</fullName>
        <ecNumber evidence="3">2.7.7.49</ecNumber>
    </submittedName>
</protein>
<dbReference type="GO" id="GO:0003964">
    <property type="term" value="F:RNA-directed DNA polymerase activity"/>
    <property type="evidence" value="ECO:0007669"/>
    <property type="project" value="UniProtKB-KW"/>
</dbReference>
<dbReference type="Pfam" id="PF01844">
    <property type="entry name" value="HNH"/>
    <property type="match status" value="1"/>
</dbReference>
<comment type="caution">
    <text evidence="3">The sequence shown here is derived from an EMBL/GenBank/DDBJ whole genome shotgun (WGS) entry which is preliminary data.</text>
</comment>
<dbReference type="CDD" id="cd01651">
    <property type="entry name" value="RT_G2_intron"/>
    <property type="match status" value="1"/>
</dbReference>
<dbReference type="SUPFAM" id="SSF56672">
    <property type="entry name" value="DNA/RNA polymerases"/>
    <property type="match status" value="1"/>
</dbReference>
<dbReference type="CDD" id="cd00085">
    <property type="entry name" value="HNHc"/>
    <property type="match status" value="1"/>
</dbReference>
<dbReference type="InterPro" id="IPR030931">
    <property type="entry name" value="Group_II_RT_mat"/>
</dbReference>
<dbReference type="EC" id="2.7.7.49" evidence="3"/>
<dbReference type="PANTHER" id="PTHR34047:SF10">
    <property type="entry name" value="GROUP II INTRON-ASSOCIATED OPEN READING FRAME"/>
    <property type="match status" value="1"/>
</dbReference>
<accession>A0ABT8RIM9</accession>
<dbReference type="Gene3D" id="1.10.30.50">
    <property type="match status" value="1"/>
</dbReference>
<dbReference type="PROSITE" id="PS50878">
    <property type="entry name" value="RT_POL"/>
    <property type="match status" value="1"/>
</dbReference>
<keyword evidence="3" id="KW-0548">Nucleotidyltransferase</keyword>
<evidence type="ECO:0000313" key="3">
    <source>
        <dbReference type="EMBL" id="MDO1451953.1"/>
    </source>
</evidence>
<name>A0ABT8RIM9_9BACT</name>
<evidence type="ECO:0000313" key="4">
    <source>
        <dbReference type="Proteomes" id="UP001168528"/>
    </source>
</evidence>
<dbReference type="InterPro" id="IPR051083">
    <property type="entry name" value="GrpII_Intron_Splice-Mob/Def"/>
</dbReference>
<keyword evidence="3" id="KW-0695">RNA-directed DNA polymerase</keyword>
<dbReference type="PANTHER" id="PTHR34047">
    <property type="entry name" value="NUCLEAR INTRON MATURASE 1, MITOCHONDRIAL-RELATED"/>
    <property type="match status" value="1"/>
</dbReference>
<dbReference type="RefSeq" id="WP_302042747.1">
    <property type="nucleotide sequence ID" value="NZ_JAUKPO010000134.1"/>
</dbReference>
<dbReference type="InterPro" id="IPR003615">
    <property type="entry name" value="HNH_nuc"/>
</dbReference>
<sequence>MNTDANLMYEWKDLPWKRIERAVFKLQKRIYQASLRAEVKTLHRLQRLLLHSHWAKLLATRKITQDNGGKHTAGVDGVKSLSAKARLVLAHCLQITRKAKPVRRIWIPKPGKAEKRPLGIPTISDRICQTLVKFALEPEWEAKFEANSYGFRPGRSAQDALKAIWRCLEQKPKYVLDADIAQCFDRINHQALLSKVATFPLLRGVLKGWLKAGIMEKGRLFPSDQGTPQGGCVSPLLANIALHGMEHTLQKVCPPYRQKQQGKWVYYRLNVIRYADDMVVLHADLDQLLKAKAVLETWLQPMNLELKASKTRIVHTLEAYEGAAGFDFLGCTIRQFLAGKTHSRAYRDGTPFGFCTRIYPSKQSLKTHQQALKGVIEQHQAACQQALIDKLNPIIRGWANYFARNNSSAAFVKMSHLTFLKLWSWAKRRHVNKSRRWIAHKYWKVDWGKWDFSAGKDSRLSLHSGIKIKPHIKVKDTKTPYDGDWMYWATRMARHPEIETRTAILLKKQQGKCNWCTLHFNSEDKLETDHIQPLSKGGKDRLDNLQLLHRHCHHQKTAVDLYG</sequence>
<dbReference type="Pfam" id="PF00078">
    <property type="entry name" value="RVT_1"/>
    <property type="match status" value="1"/>
</dbReference>
<dbReference type="Pfam" id="PF13655">
    <property type="entry name" value="RVT_N"/>
    <property type="match status" value="1"/>
</dbReference>
<proteinExistence type="inferred from homology"/>
<dbReference type="InterPro" id="IPR025960">
    <property type="entry name" value="RVT_N"/>
</dbReference>
<reference evidence="3" key="1">
    <citation type="submission" date="2023-07" db="EMBL/GenBank/DDBJ databases">
        <title>The genome sequence of Rhodocytophaga aerolata KACC 12507.</title>
        <authorList>
            <person name="Zhang X."/>
        </authorList>
    </citation>
    <scope>NUCLEOTIDE SEQUENCE</scope>
    <source>
        <strain evidence="3">KACC 12507</strain>
    </source>
</reference>
<dbReference type="InterPro" id="IPR043502">
    <property type="entry name" value="DNA/RNA_pol_sf"/>
</dbReference>
<dbReference type="Proteomes" id="UP001168528">
    <property type="component" value="Unassembled WGS sequence"/>
</dbReference>
<organism evidence="3 4">
    <name type="scientific">Rhodocytophaga aerolata</name>
    <dbReference type="NCBI Taxonomy" id="455078"/>
    <lineage>
        <taxon>Bacteria</taxon>
        <taxon>Pseudomonadati</taxon>
        <taxon>Bacteroidota</taxon>
        <taxon>Cytophagia</taxon>
        <taxon>Cytophagales</taxon>
        <taxon>Rhodocytophagaceae</taxon>
        <taxon>Rhodocytophaga</taxon>
    </lineage>
</organism>
<gene>
    <name evidence="3" type="primary">ltrA</name>
    <name evidence="3" type="ORF">Q0590_37135</name>
</gene>
<dbReference type="EMBL" id="JAUKPO010000134">
    <property type="protein sequence ID" value="MDO1451953.1"/>
    <property type="molecule type" value="Genomic_DNA"/>
</dbReference>
<feature type="domain" description="Reverse transcriptase" evidence="2">
    <location>
        <begin position="88"/>
        <end position="333"/>
    </location>
</feature>
<keyword evidence="4" id="KW-1185">Reference proteome</keyword>
<evidence type="ECO:0000256" key="1">
    <source>
        <dbReference type="ARBA" id="ARBA00034120"/>
    </source>
</evidence>
<dbReference type="InterPro" id="IPR000477">
    <property type="entry name" value="RT_dom"/>
</dbReference>
<dbReference type="InterPro" id="IPR013597">
    <property type="entry name" value="Mat_intron_G2"/>
</dbReference>
<comment type="similarity">
    <text evidence="1">Belongs to the bacterial reverse transcriptase family.</text>
</comment>